<protein>
    <recommendedName>
        <fullName evidence="2">DUF4218 domain-containing protein</fullName>
    </recommendedName>
</protein>
<feature type="domain" description="DUF4218" evidence="2">
    <location>
        <begin position="406"/>
        <end position="499"/>
    </location>
</feature>
<evidence type="ECO:0000256" key="1">
    <source>
        <dbReference type="SAM" id="MobiDB-lite"/>
    </source>
</evidence>
<reference evidence="3" key="1">
    <citation type="submission" date="2020-06" db="EMBL/GenBank/DDBJ databases">
        <authorList>
            <person name="Li T."/>
            <person name="Hu X."/>
            <person name="Zhang T."/>
            <person name="Song X."/>
            <person name="Zhang H."/>
            <person name="Dai N."/>
            <person name="Sheng W."/>
            <person name="Hou X."/>
            <person name="Wei L."/>
        </authorList>
    </citation>
    <scope>NUCLEOTIDE SEQUENCE</scope>
    <source>
        <strain evidence="3">K16</strain>
        <tissue evidence="3">Leaf</tissue>
    </source>
</reference>
<proteinExistence type="predicted"/>
<evidence type="ECO:0000259" key="2">
    <source>
        <dbReference type="Pfam" id="PF13960"/>
    </source>
</evidence>
<dbReference type="InterPro" id="IPR004242">
    <property type="entry name" value="Transposase_21"/>
</dbReference>
<sequence length="671" mass="77803">MAKYYNWTSHDEDIVQDYYEAPSVPQVSEEPTSAGHVEGNYPQWGNEQRIDWEKKMVFYAAEPSYFASSHEGVPNYGARSVLMDVGTSSYIYGGGGPYDYDESGLADRFSNVVHVADQPLWDGCNQSQLGVIAESVDIMAVGHISKRIYDRIFQWANRILPSDRTLSGDYYSTKKLVKDLGLPAEKIHACKNGCMLYWKDDVDLEYCKFCGDGRYKPARGQDTHRKKSSYAVLRYLSLTPRLQRLYSSRATVSHMTWHSTYQTAEGSMCHPSDAEAWKHFDKMYPDFTEEPRNVQLGLCTDGFAPHGPSNPKRLINVYLEPLIEELLQLWHVGVRMYDHARDRAFMMQAALMWTVNDLPAYGMASGWSTVGVMGCSIYAWHEEHNCHVFMQKLIPIAFREMPLEHVWSTLTEIFPPAFFDLMEHLVVHFPYEVRVGGPVQYRWMYPFERFLHELKKKVKNKAHIEASIVEAYIVKEIGMFTSQYFEPDVQSKRSMPRRNDECTSSNDGFQVAIFNYPSRASGATKKRWLRGPKWHIIETYILTNCEVVTPCYEPDLNKLYQHHHPADPIIDRLVSTEFKDWFKQRVHLELNYTDKELLKYHYWGPNAEVTLFNAYFVNGYNFQTETQHRQVNHELQGTSREQLHANDDENEDADEDSGGDDEIDDEEYETT</sequence>
<evidence type="ECO:0000313" key="3">
    <source>
        <dbReference type="EMBL" id="KAK4394091.1"/>
    </source>
</evidence>
<dbReference type="EMBL" id="JACGWL010000010">
    <property type="protein sequence ID" value="KAK4394091.1"/>
    <property type="molecule type" value="Genomic_DNA"/>
</dbReference>
<keyword evidence="4" id="KW-1185">Reference proteome</keyword>
<accession>A0AAE1WIT5</accession>
<dbReference type="Pfam" id="PF13960">
    <property type="entry name" value="DUF4218"/>
    <property type="match status" value="1"/>
</dbReference>
<dbReference type="Pfam" id="PF02992">
    <property type="entry name" value="Transposase_21"/>
    <property type="match status" value="1"/>
</dbReference>
<evidence type="ECO:0000313" key="4">
    <source>
        <dbReference type="Proteomes" id="UP001289374"/>
    </source>
</evidence>
<dbReference type="InterPro" id="IPR025452">
    <property type="entry name" value="DUF4218"/>
</dbReference>
<feature type="compositionally biased region" description="Acidic residues" evidence="1">
    <location>
        <begin position="648"/>
        <end position="671"/>
    </location>
</feature>
<organism evidence="3 4">
    <name type="scientific">Sesamum angolense</name>
    <dbReference type="NCBI Taxonomy" id="2727404"/>
    <lineage>
        <taxon>Eukaryota</taxon>
        <taxon>Viridiplantae</taxon>
        <taxon>Streptophyta</taxon>
        <taxon>Embryophyta</taxon>
        <taxon>Tracheophyta</taxon>
        <taxon>Spermatophyta</taxon>
        <taxon>Magnoliopsida</taxon>
        <taxon>eudicotyledons</taxon>
        <taxon>Gunneridae</taxon>
        <taxon>Pentapetalae</taxon>
        <taxon>asterids</taxon>
        <taxon>lamiids</taxon>
        <taxon>Lamiales</taxon>
        <taxon>Pedaliaceae</taxon>
        <taxon>Sesamum</taxon>
    </lineage>
</organism>
<feature type="region of interest" description="Disordered" evidence="1">
    <location>
        <begin position="630"/>
        <end position="671"/>
    </location>
</feature>
<comment type="caution">
    <text evidence="3">The sequence shown here is derived from an EMBL/GenBank/DDBJ whole genome shotgun (WGS) entry which is preliminary data.</text>
</comment>
<gene>
    <name evidence="3" type="ORF">Sango_1879900</name>
</gene>
<dbReference type="Proteomes" id="UP001289374">
    <property type="component" value="Unassembled WGS sequence"/>
</dbReference>
<name>A0AAE1WIT5_9LAMI</name>
<dbReference type="PANTHER" id="PTHR48258:SF4">
    <property type="entry name" value="DUF4216 DOMAIN-CONTAINING PROTEIN"/>
    <property type="match status" value="1"/>
</dbReference>
<dbReference type="PANTHER" id="PTHR48258">
    <property type="entry name" value="DUF4218 DOMAIN-CONTAINING PROTEIN-RELATED"/>
    <property type="match status" value="1"/>
</dbReference>
<dbReference type="AlphaFoldDB" id="A0AAE1WIT5"/>
<reference evidence="3" key="2">
    <citation type="journal article" date="2024" name="Plant">
        <title>Genomic evolution and insights into agronomic trait innovations of Sesamum species.</title>
        <authorList>
            <person name="Miao H."/>
            <person name="Wang L."/>
            <person name="Qu L."/>
            <person name="Liu H."/>
            <person name="Sun Y."/>
            <person name="Le M."/>
            <person name="Wang Q."/>
            <person name="Wei S."/>
            <person name="Zheng Y."/>
            <person name="Lin W."/>
            <person name="Duan Y."/>
            <person name="Cao H."/>
            <person name="Xiong S."/>
            <person name="Wang X."/>
            <person name="Wei L."/>
            <person name="Li C."/>
            <person name="Ma Q."/>
            <person name="Ju M."/>
            <person name="Zhao R."/>
            <person name="Li G."/>
            <person name="Mu C."/>
            <person name="Tian Q."/>
            <person name="Mei H."/>
            <person name="Zhang T."/>
            <person name="Gao T."/>
            <person name="Zhang H."/>
        </authorList>
    </citation>
    <scope>NUCLEOTIDE SEQUENCE</scope>
    <source>
        <strain evidence="3">K16</strain>
    </source>
</reference>